<dbReference type="STRING" id="171383.AKJ31_04460"/>
<dbReference type="AlphaFoldDB" id="A0A0M0I667"/>
<feature type="domain" description="VOC" evidence="1">
    <location>
        <begin position="2"/>
        <end position="118"/>
    </location>
</feature>
<name>A0A0M0I667_9VIBR</name>
<dbReference type="Gene3D" id="3.30.720.110">
    <property type="match status" value="1"/>
</dbReference>
<dbReference type="PATRIC" id="fig|171383.3.peg.920"/>
<proteinExistence type="predicted"/>
<gene>
    <name evidence="2" type="ORF">AKJ31_04460</name>
</gene>
<evidence type="ECO:0000259" key="1">
    <source>
        <dbReference type="PROSITE" id="PS51819"/>
    </source>
</evidence>
<accession>A0A0M0I667</accession>
<dbReference type="OrthoDB" id="9797663at2"/>
<dbReference type="EMBL" id="LHPI01000001">
    <property type="protein sequence ID" value="KOO09612.1"/>
    <property type="molecule type" value="Genomic_DNA"/>
</dbReference>
<protein>
    <submittedName>
        <fullName evidence="2">Glyoxalase</fullName>
    </submittedName>
</protein>
<dbReference type="Gene3D" id="3.30.720.120">
    <property type="match status" value="1"/>
</dbReference>
<dbReference type="SUPFAM" id="SSF54593">
    <property type="entry name" value="Glyoxalase/Bleomycin resistance protein/Dihydroxybiphenyl dioxygenase"/>
    <property type="match status" value="1"/>
</dbReference>
<reference evidence="3" key="1">
    <citation type="submission" date="2015-08" db="EMBL/GenBank/DDBJ databases">
        <title>Vibrio galatheae sp. nov., a novel member of the Vibrionaceae family isolated from the Solomon Islands.</title>
        <authorList>
            <person name="Giubergia S."/>
            <person name="Machado H."/>
            <person name="Mateiu R.V."/>
            <person name="Gram L."/>
        </authorList>
    </citation>
    <scope>NUCLEOTIDE SEQUENCE [LARGE SCALE GENOMIC DNA]</scope>
    <source>
        <strain evidence="3">DSM 19134</strain>
    </source>
</reference>
<sequence length="131" mass="14901">MKTNKLSTCFCTTEVDSCREYYIKYFAAKPVFDCGWYVVLKMDQGGSEICFIQPQENMPVFGGQGVMLNFNVDDVDAEYARLTKAGLDVIMPLDDHPWGDRGFSVLDPIGNSVYVYSDREPSDEFKQYFIG</sequence>
<evidence type="ECO:0000313" key="3">
    <source>
        <dbReference type="Proteomes" id="UP000037530"/>
    </source>
</evidence>
<dbReference type="InterPro" id="IPR037523">
    <property type="entry name" value="VOC_core"/>
</dbReference>
<organism evidence="2 3">
    <name type="scientific">Vibrio hepatarius</name>
    <dbReference type="NCBI Taxonomy" id="171383"/>
    <lineage>
        <taxon>Bacteria</taxon>
        <taxon>Pseudomonadati</taxon>
        <taxon>Pseudomonadota</taxon>
        <taxon>Gammaproteobacteria</taxon>
        <taxon>Vibrionales</taxon>
        <taxon>Vibrionaceae</taxon>
        <taxon>Vibrio</taxon>
        <taxon>Vibrio oreintalis group</taxon>
    </lineage>
</organism>
<dbReference type="PROSITE" id="PS51819">
    <property type="entry name" value="VOC"/>
    <property type="match status" value="1"/>
</dbReference>
<dbReference type="RefSeq" id="WP_053407873.1">
    <property type="nucleotide sequence ID" value="NZ_DAIPHI010000012.1"/>
</dbReference>
<dbReference type="InterPro" id="IPR029068">
    <property type="entry name" value="Glyas_Bleomycin-R_OHBP_Dase"/>
</dbReference>
<dbReference type="Pfam" id="PF00903">
    <property type="entry name" value="Glyoxalase"/>
    <property type="match status" value="1"/>
</dbReference>
<keyword evidence="3" id="KW-1185">Reference proteome</keyword>
<comment type="caution">
    <text evidence="2">The sequence shown here is derived from an EMBL/GenBank/DDBJ whole genome shotgun (WGS) entry which is preliminary data.</text>
</comment>
<evidence type="ECO:0000313" key="2">
    <source>
        <dbReference type="EMBL" id="KOO09612.1"/>
    </source>
</evidence>
<dbReference type="InterPro" id="IPR004360">
    <property type="entry name" value="Glyas_Fos-R_dOase_dom"/>
</dbReference>
<dbReference type="Proteomes" id="UP000037530">
    <property type="component" value="Unassembled WGS sequence"/>
</dbReference>